<reference evidence="3" key="1">
    <citation type="journal article" date="2014" name="Genome Biol. Evol.">
        <title>Pangenome evidence for extensive interdomain horizontal transfer affecting lineage core and shell genes in uncultured planktonic thaumarchaeota and euryarchaeota.</title>
        <authorList>
            <person name="Deschamps P."/>
            <person name="Zivanovic Y."/>
            <person name="Moreira D."/>
            <person name="Rodriguez-Valera F."/>
            <person name="Lopez-Garcia P."/>
        </authorList>
    </citation>
    <scope>NUCLEOTIDE SEQUENCE</scope>
</reference>
<feature type="region of interest" description="Disordered" evidence="1">
    <location>
        <begin position="533"/>
        <end position="588"/>
    </location>
</feature>
<keyword evidence="2" id="KW-0812">Transmembrane</keyword>
<proteinExistence type="predicted"/>
<organism evidence="3">
    <name type="scientific">uncultured marine group II/III euryarchaeote KM3_161_B06</name>
    <dbReference type="NCBI Taxonomy" id="1457913"/>
    <lineage>
        <taxon>Archaea</taxon>
        <taxon>Methanobacteriati</taxon>
        <taxon>Methanobacteriota</taxon>
        <taxon>environmental samples</taxon>
    </lineage>
</organism>
<dbReference type="InterPro" id="IPR028974">
    <property type="entry name" value="TSP_type-3_rpt"/>
</dbReference>
<sequence>VMILDGLGWLMFFIDACVFDTLGINELCRKSLISDKPHRIMHARSVLSTSTILLLLCASFQMPLTSAESGDETITVNHVVLVDTPPHPSWEWNYSYQIEVNDLQMDTQPYTAVILIKRVGDNEWEGLDWWWDINDEFGGYDNQYNFTFSLQQDCYYINASLYQSNDLGSNGVENATIMEFDYLNFTVGNAECGDVENDSDGDGVPDSSDECEGYDDSIDVDGDDIPDGCDPLIDSDGDGVPDTSDQCEGYDDLIDIDGDGIPDGCDPLIDSDGDGVQDISDECEGHDDSIDVDSDGIPDGCDQMIWQEDSNDVTFTVDLGDGNGTTSHTCFDMDGNDSVENCMLSANFSLSSDSFASYDHPHFWQWMLYSEGVVIEQGDLAELTLNDVNLTFSWIGEGCTTFECQNTTVHQNTHRGAYYLRPTDCVWFQNPYGVLFEDGFDNNRTWRCFDGVGDYPSGLMIFHVTEEPTVCEIWEQDNPDLVNRTKPNGEMDNDCPYYGTDDVDGDSDGDGVIDSSDQCEGFNDLIDVDGDSIPDGCDQLIDSDDDGLSDSDDQCPTTVSGATVDSSGCSDDERDSDGDGYPDVTDLCDNTPKDSDERLYFVETNGCATFYAIYSEECIIWEYWNHDSINTEEFGRGCPHFDLLSRQDYDDVRDNGMSQQLSTGGGVLWKGMVAFGILATSIVVFLLVRRTKNSEFDEEGDDDYLNGEDATHAIPAERTTPMMTGRQSGPDPTWQGVWGDDGYEWIEHPEGSDEWYWRDADTGQWVKH</sequence>
<protein>
    <submittedName>
        <fullName evidence="3">Uncharacterized protein</fullName>
    </submittedName>
</protein>
<dbReference type="GO" id="GO:0005509">
    <property type="term" value="F:calcium ion binding"/>
    <property type="evidence" value="ECO:0007669"/>
    <property type="project" value="InterPro"/>
</dbReference>
<feature type="compositionally biased region" description="Acidic residues" evidence="1">
    <location>
        <begin position="570"/>
        <end position="580"/>
    </location>
</feature>
<keyword evidence="2" id="KW-1133">Transmembrane helix</keyword>
<evidence type="ECO:0000313" key="3">
    <source>
        <dbReference type="EMBL" id="AIF03085.1"/>
    </source>
</evidence>
<dbReference type="AlphaFoldDB" id="A0A075GIR2"/>
<dbReference type="PANTHER" id="PTHR10199">
    <property type="entry name" value="THROMBOSPONDIN"/>
    <property type="match status" value="1"/>
</dbReference>
<feature type="compositionally biased region" description="Polar residues" evidence="1">
    <location>
        <begin position="556"/>
        <end position="569"/>
    </location>
</feature>
<dbReference type="Gene3D" id="4.10.1080.10">
    <property type="entry name" value="TSP type-3 repeat"/>
    <property type="match status" value="2"/>
</dbReference>
<keyword evidence="2" id="KW-0472">Membrane</keyword>
<feature type="region of interest" description="Disordered" evidence="1">
    <location>
        <begin position="194"/>
        <end position="215"/>
    </location>
</feature>
<feature type="region of interest" description="Disordered" evidence="1">
    <location>
        <begin position="697"/>
        <end position="742"/>
    </location>
</feature>
<feature type="compositionally biased region" description="Acidic residues" evidence="1">
    <location>
        <begin position="541"/>
        <end position="553"/>
    </location>
</feature>
<feature type="compositionally biased region" description="Acidic residues" evidence="1">
    <location>
        <begin position="697"/>
        <end position="706"/>
    </location>
</feature>
<evidence type="ECO:0000256" key="2">
    <source>
        <dbReference type="SAM" id="Phobius"/>
    </source>
</evidence>
<feature type="transmembrane region" description="Helical" evidence="2">
    <location>
        <begin position="667"/>
        <end position="688"/>
    </location>
</feature>
<feature type="non-terminal residue" evidence="3">
    <location>
        <position position="1"/>
    </location>
</feature>
<name>A0A075GIR2_9EURY</name>
<evidence type="ECO:0000256" key="1">
    <source>
        <dbReference type="SAM" id="MobiDB-lite"/>
    </source>
</evidence>
<accession>A0A075GIR2</accession>
<dbReference type="SUPFAM" id="SSF103647">
    <property type="entry name" value="TSP type-3 repeat"/>
    <property type="match status" value="2"/>
</dbReference>
<dbReference type="EMBL" id="KF900669">
    <property type="protein sequence ID" value="AIF03085.1"/>
    <property type="molecule type" value="Genomic_DNA"/>
</dbReference>